<dbReference type="GeneID" id="96081204"/>
<proteinExistence type="predicted"/>
<keyword evidence="3" id="KW-1185">Reference proteome</keyword>
<feature type="chain" id="PRO_5046893389" description="Cell wall protein PhiA" evidence="1">
    <location>
        <begin position="19"/>
        <end position="193"/>
    </location>
</feature>
<organism evidence="2 3">
    <name type="scientific">Alternaria dauci</name>
    <dbReference type="NCBI Taxonomy" id="48095"/>
    <lineage>
        <taxon>Eukaryota</taxon>
        <taxon>Fungi</taxon>
        <taxon>Dikarya</taxon>
        <taxon>Ascomycota</taxon>
        <taxon>Pezizomycotina</taxon>
        <taxon>Dothideomycetes</taxon>
        <taxon>Pleosporomycetidae</taxon>
        <taxon>Pleosporales</taxon>
        <taxon>Pleosporineae</taxon>
        <taxon>Pleosporaceae</taxon>
        <taxon>Alternaria</taxon>
        <taxon>Alternaria sect. Porri</taxon>
    </lineage>
</organism>
<protein>
    <recommendedName>
        <fullName evidence="4">Cell wall protein PhiA</fullName>
    </recommendedName>
</protein>
<evidence type="ECO:0000256" key="1">
    <source>
        <dbReference type="SAM" id="SignalP"/>
    </source>
</evidence>
<sequence>MKFTTAAVVATAAGLAAAAPTDSKIKDGDVFSIQTIRSGTVDLQYNNIQAAQNSLVINAGQQNASCGPGAPNYASFQLNNGTIYLYTDNPPQQLFVDRSGMGQGVIQYTTGVQDLPRNGERQTFAINDNGELVFRDQTGQETGFQACKPSLNGGYSVWLNGVTDPAGAEECLGFSARPIKQENPVKCYYTTYP</sequence>
<name>A0ABR3UWR7_9PLEO</name>
<accession>A0ABR3UWR7</accession>
<feature type="signal peptide" evidence="1">
    <location>
        <begin position="1"/>
        <end position="18"/>
    </location>
</feature>
<dbReference type="EMBL" id="JBHGVX010000001">
    <property type="protein sequence ID" value="KAL1800540.1"/>
    <property type="molecule type" value="Genomic_DNA"/>
</dbReference>
<comment type="caution">
    <text evidence="2">The sequence shown here is derived from an EMBL/GenBank/DDBJ whole genome shotgun (WGS) entry which is preliminary data.</text>
</comment>
<evidence type="ECO:0000313" key="2">
    <source>
        <dbReference type="EMBL" id="KAL1800540.1"/>
    </source>
</evidence>
<dbReference type="RefSeq" id="XP_069311124.1">
    <property type="nucleotide sequence ID" value="XM_069448227.1"/>
</dbReference>
<evidence type="ECO:0000313" key="3">
    <source>
        <dbReference type="Proteomes" id="UP001578633"/>
    </source>
</evidence>
<evidence type="ECO:0008006" key="4">
    <source>
        <dbReference type="Google" id="ProtNLM"/>
    </source>
</evidence>
<keyword evidence="1" id="KW-0732">Signal</keyword>
<dbReference type="Proteomes" id="UP001578633">
    <property type="component" value="Chromosome 1"/>
</dbReference>
<reference evidence="2 3" key="1">
    <citation type="submission" date="2024-09" db="EMBL/GenBank/DDBJ databases">
        <title>T2T genomes of carrot and Alternaria dauci and their utility for understanding host-pathogen interaction during carrot leaf blight disease.</title>
        <authorList>
            <person name="Liu W."/>
            <person name="Xu S."/>
            <person name="Ou C."/>
            <person name="Liu X."/>
            <person name="Zhuang F."/>
            <person name="Deng X.W."/>
        </authorList>
    </citation>
    <scope>NUCLEOTIDE SEQUENCE [LARGE SCALE GENOMIC DNA]</scope>
    <source>
        <strain evidence="2 3">A2016</strain>
    </source>
</reference>
<gene>
    <name evidence="2" type="ORF">ACET3X_000882</name>
</gene>